<gene>
    <name evidence="1" type="ORF">EXIGLDRAFT_31136</name>
</gene>
<protein>
    <submittedName>
        <fullName evidence="1">Uncharacterized protein</fullName>
    </submittedName>
</protein>
<organism evidence="1 2">
    <name type="scientific">Exidia glandulosa HHB12029</name>
    <dbReference type="NCBI Taxonomy" id="1314781"/>
    <lineage>
        <taxon>Eukaryota</taxon>
        <taxon>Fungi</taxon>
        <taxon>Dikarya</taxon>
        <taxon>Basidiomycota</taxon>
        <taxon>Agaricomycotina</taxon>
        <taxon>Agaricomycetes</taxon>
        <taxon>Auriculariales</taxon>
        <taxon>Exidiaceae</taxon>
        <taxon>Exidia</taxon>
    </lineage>
</organism>
<accession>A0A165IW62</accession>
<keyword evidence="2" id="KW-1185">Reference proteome</keyword>
<evidence type="ECO:0000313" key="2">
    <source>
        <dbReference type="Proteomes" id="UP000077266"/>
    </source>
</evidence>
<name>A0A165IW62_EXIGL</name>
<dbReference type="EMBL" id="KV425981">
    <property type="protein sequence ID" value="KZV93961.1"/>
    <property type="molecule type" value="Genomic_DNA"/>
</dbReference>
<sequence length="104" mass="11480">MFSNLRILVVPRCHASDSPSAPLDVVWDKILSGKFEVVGNAAYAGAINGRTPVQVHLFPWCGVAALRGVGTEVVDCEDSAFPDLLALVERRVCVSTKRLWHYQW</sequence>
<proteinExistence type="predicted"/>
<dbReference type="InParanoid" id="A0A165IW62"/>
<evidence type="ECO:0000313" key="1">
    <source>
        <dbReference type="EMBL" id="KZV93961.1"/>
    </source>
</evidence>
<dbReference type="AlphaFoldDB" id="A0A165IW62"/>
<reference evidence="1 2" key="1">
    <citation type="journal article" date="2016" name="Mol. Biol. Evol.">
        <title>Comparative Genomics of Early-Diverging Mushroom-Forming Fungi Provides Insights into the Origins of Lignocellulose Decay Capabilities.</title>
        <authorList>
            <person name="Nagy L.G."/>
            <person name="Riley R."/>
            <person name="Tritt A."/>
            <person name="Adam C."/>
            <person name="Daum C."/>
            <person name="Floudas D."/>
            <person name="Sun H."/>
            <person name="Yadav J.S."/>
            <person name="Pangilinan J."/>
            <person name="Larsson K.H."/>
            <person name="Matsuura K."/>
            <person name="Barry K."/>
            <person name="Labutti K."/>
            <person name="Kuo R."/>
            <person name="Ohm R.A."/>
            <person name="Bhattacharya S.S."/>
            <person name="Shirouzu T."/>
            <person name="Yoshinaga Y."/>
            <person name="Martin F.M."/>
            <person name="Grigoriev I.V."/>
            <person name="Hibbett D.S."/>
        </authorList>
    </citation>
    <scope>NUCLEOTIDE SEQUENCE [LARGE SCALE GENOMIC DNA]</scope>
    <source>
        <strain evidence="1 2">HHB12029</strain>
    </source>
</reference>
<dbReference type="Proteomes" id="UP000077266">
    <property type="component" value="Unassembled WGS sequence"/>
</dbReference>